<dbReference type="EMBL" id="VSSQ01026923">
    <property type="protein sequence ID" value="MPM75875.1"/>
    <property type="molecule type" value="Genomic_DNA"/>
</dbReference>
<name>A0A645CG46_9ZZZZ</name>
<evidence type="ECO:0000256" key="3">
    <source>
        <dbReference type="ARBA" id="ARBA00006576"/>
    </source>
</evidence>
<dbReference type="FunFam" id="3.40.140.10:FF:000008">
    <property type="entry name" value="Cytidine deaminase"/>
    <property type="match status" value="1"/>
</dbReference>
<evidence type="ECO:0000256" key="5">
    <source>
        <dbReference type="ARBA" id="ARBA00022723"/>
    </source>
</evidence>
<dbReference type="GO" id="GO:0042802">
    <property type="term" value="F:identical protein binding"/>
    <property type="evidence" value="ECO:0007669"/>
    <property type="project" value="UniProtKB-ARBA"/>
</dbReference>
<comment type="caution">
    <text evidence="11">The sequence shown here is derived from an EMBL/GenBank/DDBJ whole genome shotgun (WGS) entry which is preliminary data.</text>
</comment>
<comment type="catalytic activity">
    <reaction evidence="9">
        <text>cytidine + H2O + H(+) = uridine + NH4(+)</text>
        <dbReference type="Rhea" id="RHEA:16069"/>
        <dbReference type="ChEBI" id="CHEBI:15377"/>
        <dbReference type="ChEBI" id="CHEBI:15378"/>
        <dbReference type="ChEBI" id="CHEBI:16704"/>
        <dbReference type="ChEBI" id="CHEBI:17562"/>
        <dbReference type="ChEBI" id="CHEBI:28938"/>
        <dbReference type="EC" id="3.5.4.5"/>
    </reaction>
</comment>
<dbReference type="InterPro" id="IPR050202">
    <property type="entry name" value="Cyt/Deoxycyt_deaminase"/>
</dbReference>
<dbReference type="NCBIfam" id="NF004064">
    <property type="entry name" value="PRK05578.1"/>
    <property type="match status" value="1"/>
</dbReference>
<dbReference type="InterPro" id="IPR002125">
    <property type="entry name" value="CMP_dCMP_dom"/>
</dbReference>
<dbReference type="PROSITE" id="PS00903">
    <property type="entry name" value="CYT_DCMP_DEAMINASES_1"/>
    <property type="match status" value="1"/>
</dbReference>
<dbReference type="InterPro" id="IPR006262">
    <property type="entry name" value="Cyt_deam_tetra"/>
</dbReference>
<evidence type="ECO:0000256" key="4">
    <source>
        <dbReference type="ARBA" id="ARBA00012783"/>
    </source>
</evidence>
<dbReference type="SUPFAM" id="SSF53927">
    <property type="entry name" value="Cytidine deaminase-like"/>
    <property type="match status" value="1"/>
</dbReference>
<keyword evidence="5" id="KW-0479">Metal-binding</keyword>
<evidence type="ECO:0000256" key="2">
    <source>
        <dbReference type="ARBA" id="ARBA00003949"/>
    </source>
</evidence>
<sequence>MTDEELIGLAARVRQNAYAPYSDFAVGAAVFCASGQVYTGCNIENSAFGAGICAERVAVYKAISNGEREFLKLAVISDREEFCYPCGICRQVLFEFSPDCVVLCCRNEKEYKKSRAYELLPDGFRL</sequence>
<evidence type="ECO:0000256" key="1">
    <source>
        <dbReference type="ARBA" id="ARBA00001947"/>
    </source>
</evidence>
<evidence type="ECO:0000256" key="6">
    <source>
        <dbReference type="ARBA" id="ARBA00022801"/>
    </source>
</evidence>
<keyword evidence="6 11" id="KW-0378">Hydrolase</keyword>
<dbReference type="CDD" id="cd01283">
    <property type="entry name" value="cytidine_deaminase"/>
    <property type="match status" value="1"/>
</dbReference>
<comment type="similarity">
    <text evidence="3">Belongs to the cytidine and deoxycytidylate deaminase family.</text>
</comment>
<feature type="domain" description="CMP/dCMP-type deaminase" evidence="10">
    <location>
        <begin position="1"/>
        <end position="126"/>
    </location>
</feature>
<dbReference type="NCBIfam" id="TIGR01354">
    <property type="entry name" value="cyt_deam_tetra"/>
    <property type="match status" value="1"/>
</dbReference>
<protein>
    <recommendedName>
        <fullName evidence="4">cytidine deaminase</fullName>
        <ecNumber evidence="4">3.5.4.5</ecNumber>
    </recommendedName>
    <alternativeName>
        <fullName evidence="8">Cytidine aminohydrolase</fullName>
    </alternativeName>
</protein>
<dbReference type="GO" id="GO:0004126">
    <property type="term" value="F:cytidine deaminase activity"/>
    <property type="evidence" value="ECO:0007669"/>
    <property type="project" value="UniProtKB-EC"/>
</dbReference>
<dbReference type="GO" id="GO:0072527">
    <property type="term" value="P:pyrimidine-containing compound metabolic process"/>
    <property type="evidence" value="ECO:0007669"/>
    <property type="project" value="UniProtKB-ARBA"/>
</dbReference>
<gene>
    <name evidence="11" type="primary">cdd_26</name>
    <name evidence="11" type="ORF">SDC9_122869</name>
</gene>
<dbReference type="PROSITE" id="PS51747">
    <property type="entry name" value="CYT_DCMP_DEAMINASES_2"/>
    <property type="match status" value="1"/>
</dbReference>
<accession>A0A645CG46</accession>
<evidence type="ECO:0000313" key="11">
    <source>
        <dbReference type="EMBL" id="MPM75875.1"/>
    </source>
</evidence>
<reference evidence="11" key="1">
    <citation type="submission" date="2019-08" db="EMBL/GenBank/DDBJ databases">
        <authorList>
            <person name="Kucharzyk K."/>
            <person name="Murdoch R.W."/>
            <person name="Higgins S."/>
            <person name="Loffler F."/>
        </authorList>
    </citation>
    <scope>NUCLEOTIDE SEQUENCE</scope>
</reference>
<evidence type="ECO:0000259" key="10">
    <source>
        <dbReference type="PROSITE" id="PS51747"/>
    </source>
</evidence>
<dbReference type="AlphaFoldDB" id="A0A645CG46"/>
<dbReference type="GO" id="GO:0055086">
    <property type="term" value="P:nucleobase-containing small molecule metabolic process"/>
    <property type="evidence" value="ECO:0007669"/>
    <property type="project" value="UniProtKB-ARBA"/>
</dbReference>
<dbReference type="GO" id="GO:0008270">
    <property type="term" value="F:zinc ion binding"/>
    <property type="evidence" value="ECO:0007669"/>
    <property type="project" value="InterPro"/>
</dbReference>
<organism evidence="11">
    <name type="scientific">bioreactor metagenome</name>
    <dbReference type="NCBI Taxonomy" id="1076179"/>
    <lineage>
        <taxon>unclassified sequences</taxon>
        <taxon>metagenomes</taxon>
        <taxon>ecological metagenomes</taxon>
    </lineage>
</organism>
<evidence type="ECO:0000256" key="7">
    <source>
        <dbReference type="ARBA" id="ARBA00022833"/>
    </source>
</evidence>
<dbReference type="Gene3D" id="3.40.140.10">
    <property type="entry name" value="Cytidine Deaminase, domain 2"/>
    <property type="match status" value="1"/>
</dbReference>
<dbReference type="GO" id="GO:0005829">
    <property type="term" value="C:cytosol"/>
    <property type="evidence" value="ECO:0007669"/>
    <property type="project" value="TreeGrafter"/>
</dbReference>
<evidence type="ECO:0000256" key="9">
    <source>
        <dbReference type="ARBA" id="ARBA00049558"/>
    </source>
</evidence>
<dbReference type="EC" id="3.5.4.5" evidence="4"/>
<evidence type="ECO:0000256" key="8">
    <source>
        <dbReference type="ARBA" id="ARBA00032005"/>
    </source>
</evidence>
<dbReference type="InterPro" id="IPR016193">
    <property type="entry name" value="Cytidine_deaminase-like"/>
</dbReference>
<dbReference type="InterPro" id="IPR016192">
    <property type="entry name" value="APOBEC/CMP_deaminase_Zn-bd"/>
</dbReference>
<dbReference type="Pfam" id="PF00383">
    <property type="entry name" value="dCMP_cyt_deam_1"/>
    <property type="match status" value="1"/>
</dbReference>
<comment type="function">
    <text evidence="2">This enzyme scavenges exogenous and endogenous cytidine and 2'-deoxycytidine for UMP synthesis.</text>
</comment>
<comment type="cofactor">
    <cofactor evidence="1">
        <name>Zn(2+)</name>
        <dbReference type="ChEBI" id="CHEBI:29105"/>
    </cofactor>
</comment>
<proteinExistence type="inferred from homology"/>
<dbReference type="PANTHER" id="PTHR11644:SF2">
    <property type="entry name" value="CYTIDINE DEAMINASE"/>
    <property type="match status" value="1"/>
</dbReference>
<dbReference type="PANTHER" id="PTHR11644">
    <property type="entry name" value="CYTIDINE DEAMINASE"/>
    <property type="match status" value="1"/>
</dbReference>
<keyword evidence="7" id="KW-0862">Zinc</keyword>